<evidence type="ECO:0000256" key="1">
    <source>
        <dbReference type="SAM" id="MobiDB-lite"/>
    </source>
</evidence>
<name>A0A060XAN3_ONCMY</name>
<accession>A0A060XAN3</accession>
<dbReference type="SMART" id="SM01124">
    <property type="entry name" value="DBR1"/>
    <property type="match status" value="1"/>
</dbReference>
<dbReference type="Pfam" id="PF05011">
    <property type="entry name" value="DBR1"/>
    <property type="match status" value="1"/>
</dbReference>
<gene>
    <name evidence="3" type="ORF">GSONMT00030789001</name>
</gene>
<dbReference type="GO" id="GO:0005634">
    <property type="term" value="C:nucleus"/>
    <property type="evidence" value="ECO:0007669"/>
    <property type="project" value="TreeGrafter"/>
</dbReference>
<dbReference type="InterPro" id="IPR007708">
    <property type="entry name" value="DBR1_C"/>
</dbReference>
<evidence type="ECO:0000313" key="4">
    <source>
        <dbReference type="Proteomes" id="UP000193380"/>
    </source>
</evidence>
<dbReference type="PANTHER" id="PTHR12849">
    <property type="entry name" value="RNA LARIAT DEBRANCHING ENZYME"/>
    <property type="match status" value="1"/>
</dbReference>
<feature type="region of interest" description="Disordered" evidence="1">
    <location>
        <begin position="213"/>
        <end position="253"/>
    </location>
</feature>
<proteinExistence type="predicted"/>
<evidence type="ECO:0000313" key="3">
    <source>
        <dbReference type="EMBL" id="CDQ76683.1"/>
    </source>
</evidence>
<reference evidence="3" key="1">
    <citation type="journal article" date="2014" name="Nat. Commun.">
        <title>The rainbow trout genome provides novel insights into evolution after whole-genome duplication in vertebrates.</title>
        <authorList>
            <person name="Berthelot C."/>
            <person name="Brunet F."/>
            <person name="Chalopin D."/>
            <person name="Juanchich A."/>
            <person name="Bernard M."/>
            <person name="Noel B."/>
            <person name="Bento P."/>
            <person name="Da Silva C."/>
            <person name="Labadie K."/>
            <person name="Alberti A."/>
            <person name="Aury J.M."/>
            <person name="Louis A."/>
            <person name="Dehais P."/>
            <person name="Bardou P."/>
            <person name="Montfort J."/>
            <person name="Klopp C."/>
            <person name="Cabau C."/>
            <person name="Gaspin C."/>
            <person name="Thorgaard G.H."/>
            <person name="Boussaha M."/>
            <person name="Quillet E."/>
            <person name="Guyomard R."/>
            <person name="Galiana D."/>
            <person name="Bobe J."/>
            <person name="Volff J.N."/>
            <person name="Genet C."/>
            <person name="Wincker P."/>
            <person name="Jaillon O."/>
            <person name="Roest Crollius H."/>
            <person name="Guiguen Y."/>
        </authorList>
    </citation>
    <scope>NUCLEOTIDE SEQUENCE [LARGE SCALE GENOMIC DNA]</scope>
</reference>
<dbReference type="GO" id="GO:0008419">
    <property type="term" value="F:RNA lariat debranching enzyme activity"/>
    <property type="evidence" value="ECO:0007669"/>
    <property type="project" value="TreeGrafter"/>
</dbReference>
<dbReference type="STRING" id="8022.A0A060XAN3"/>
<feature type="domain" description="Lariat debranching enzyme C-terminal" evidence="2">
    <location>
        <begin position="105"/>
        <end position="228"/>
    </location>
</feature>
<dbReference type="EMBL" id="FR905163">
    <property type="protein sequence ID" value="CDQ76683.1"/>
    <property type="molecule type" value="Genomic_DNA"/>
</dbReference>
<reference evidence="3" key="2">
    <citation type="submission" date="2014-03" db="EMBL/GenBank/DDBJ databases">
        <authorList>
            <person name="Genoscope - CEA"/>
        </authorList>
    </citation>
    <scope>NUCLEOTIDE SEQUENCE</scope>
</reference>
<organism evidence="3 4">
    <name type="scientific">Oncorhynchus mykiss</name>
    <name type="common">Rainbow trout</name>
    <name type="synonym">Salmo gairdneri</name>
    <dbReference type="NCBI Taxonomy" id="8022"/>
    <lineage>
        <taxon>Eukaryota</taxon>
        <taxon>Metazoa</taxon>
        <taxon>Chordata</taxon>
        <taxon>Craniata</taxon>
        <taxon>Vertebrata</taxon>
        <taxon>Euteleostomi</taxon>
        <taxon>Actinopterygii</taxon>
        <taxon>Neopterygii</taxon>
        <taxon>Teleostei</taxon>
        <taxon>Protacanthopterygii</taxon>
        <taxon>Salmoniformes</taxon>
        <taxon>Salmonidae</taxon>
        <taxon>Salmoninae</taxon>
        <taxon>Oncorhynchus</taxon>
    </lineage>
</organism>
<dbReference type="GO" id="GO:0000398">
    <property type="term" value="P:mRNA splicing, via spliceosome"/>
    <property type="evidence" value="ECO:0007669"/>
    <property type="project" value="TreeGrafter"/>
</dbReference>
<evidence type="ECO:0000259" key="2">
    <source>
        <dbReference type="SMART" id="SM01124"/>
    </source>
</evidence>
<dbReference type="AlphaFoldDB" id="A0A060XAN3"/>
<feature type="compositionally biased region" description="Low complexity" evidence="1">
    <location>
        <begin position="215"/>
        <end position="231"/>
    </location>
</feature>
<sequence length="253" mass="28197">MRTGKGITNSLHIPETLRSVYHIRNIDVFKLKQIQMPVDVFLTHDWPHGIYHYGSTGQLLSKKKFLRQEVESNTLGSPVAAVLLAHLQPNYWFSAHLHGKFAALMQHPANGDAALRTTKFLSLDKCLTYMDFLQIVEVADRPSSSQLVIRRLKDSLLAVSPNYWNPPQNNGLHIRWDISASEAAMMEAVGELGGELSIPDNFSLTVPAYDPAWPPSQLQHQPPHHPALCHPGPHRHLCPGRGTDGHRSPRAGG</sequence>
<dbReference type="PaxDb" id="8022-A0A060XAN3"/>
<protein>
    <recommendedName>
        <fullName evidence="2">Lariat debranching enzyme C-terminal domain-containing protein</fullName>
    </recommendedName>
</protein>
<dbReference type="Proteomes" id="UP000193380">
    <property type="component" value="Unassembled WGS sequence"/>
</dbReference>
<dbReference type="PANTHER" id="PTHR12849:SF0">
    <property type="entry name" value="LARIAT DEBRANCHING ENZYME"/>
    <property type="match status" value="1"/>
</dbReference>